<dbReference type="PANTHER" id="PTHR45725:SF18">
    <property type="entry name" value="ORC1-LIKE AAA ATPASE DOMAIN-CONTAINING PROTEIN"/>
    <property type="match status" value="1"/>
</dbReference>
<evidence type="ECO:0000256" key="1">
    <source>
        <dbReference type="SAM" id="MobiDB-lite"/>
    </source>
</evidence>
<feature type="compositionally biased region" description="Low complexity" evidence="1">
    <location>
        <begin position="32"/>
        <end position="43"/>
    </location>
</feature>
<feature type="compositionally biased region" description="Low complexity" evidence="1">
    <location>
        <begin position="56"/>
        <end position="83"/>
    </location>
</feature>
<sequence length="653" mass="63620">MAFTGPPPAGVGWARPAARPVRLCRLPGSQRGAPLAAAAAAGGPPAPPAGLRMHSDASAPSSSASSATYTDPPRASGSPAAAAAAAAATATAAAAAAGATPATAAAPPPAPAAAQPAGGADDAAGGARDGGALPRGAVPLSDTLSSIAPDVTLNAVIEALSASGSLADALRVAGDARAAGVGVTPRALGALVDAAVGGAGLPALHAVLSAAAAARDAVEYGGWDASSSVPAVGVPVLTPPPTSSEAKKKRRAAAAAAAKKKRAEAAASSKAAKAERERLRKRRPGRGGKAAAEEEEADDDASAAAKVVGAAGAGAAAVARVAGRAAAGVGAAAAKSATASAAESAAAEADAAEAAVAAAAAPPPGAVILPDLPDRARASELVAGTLFLATTLTALTAEVLEPLLAHHGSTEATGFLLLMGFAAAADRYLRGGAAGAAVLGGLQRLLAEDPVRETRVEAACFLAAYTLGLPWVCYRPNAVEAVRFFPVLVAGEEAMAGIGGPAPMVPAGAAPPPTLSLLDRYLVWLMAGAAAEVAIDGRLIEANIGRGRDVLRRLSGVPGADHDPPVPPAEAGARSSAVAAARRAREDVRLRWAVAEATVLLQRHAATYDGLVNKMLDGASAGECAAFVETALRADREVAAEAALEGGEVVPTW</sequence>
<protein>
    <submittedName>
        <fullName evidence="2">Uncharacterized protein</fullName>
    </submittedName>
</protein>
<feature type="compositionally biased region" description="Low complexity" evidence="1">
    <location>
        <begin position="112"/>
        <end position="134"/>
    </location>
</feature>
<dbReference type="Proteomes" id="UP000218209">
    <property type="component" value="Unassembled WGS sequence"/>
</dbReference>
<gene>
    <name evidence="2" type="ORF">BU14_0171s0030</name>
</gene>
<organism evidence="2 3">
    <name type="scientific">Porphyra umbilicalis</name>
    <name type="common">Purple laver</name>
    <name type="synonym">Red alga</name>
    <dbReference type="NCBI Taxonomy" id="2786"/>
    <lineage>
        <taxon>Eukaryota</taxon>
        <taxon>Rhodophyta</taxon>
        <taxon>Bangiophyceae</taxon>
        <taxon>Bangiales</taxon>
        <taxon>Bangiaceae</taxon>
        <taxon>Porphyra</taxon>
    </lineage>
</organism>
<keyword evidence="3" id="KW-1185">Reference proteome</keyword>
<feature type="region of interest" description="Disordered" evidence="1">
    <location>
        <begin position="31"/>
        <end position="83"/>
    </location>
</feature>
<reference evidence="2 3" key="1">
    <citation type="submission" date="2017-03" db="EMBL/GenBank/DDBJ databases">
        <title>WGS assembly of Porphyra umbilicalis.</title>
        <authorList>
            <person name="Brawley S.H."/>
            <person name="Blouin N.A."/>
            <person name="Ficko-Blean E."/>
            <person name="Wheeler G.L."/>
            <person name="Lohr M."/>
            <person name="Goodson H.V."/>
            <person name="Jenkins J.W."/>
            <person name="Blaby-Haas C.E."/>
            <person name="Helliwell K.E."/>
            <person name="Chan C."/>
            <person name="Marriage T."/>
            <person name="Bhattacharya D."/>
            <person name="Klein A.S."/>
            <person name="Badis Y."/>
            <person name="Brodie J."/>
            <person name="Cao Y."/>
            <person name="Collen J."/>
            <person name="Dittami S.M."/>
            <person name="Gachon C.M."/>
            <person name="Green B.R."/>
            <person name="Karpowicz S."/>
            <person name="Kim J.W."/>
            <person name="Kudahl U."/>
            <person name="Lin S."/>
            <person name="Michel G."/>
            <person name="Mittag M."/>
            <person name="Olson B.J."/>
            <person name="Pangilinan J."/>
            <person name="Peng Y."/>
            <person name="Qiu H."/>
            <person name="Shu S."/>
            <person name="Singer J.T."/>
            <person name="Smith A.G."/>
            <person name="Sprecher B.N."/>
            <person name="Wagner V."/>
            <person name="Wang W."/>
            <person name="Wang Z.-Y."/>
            <person name="Yan J."/>
            <person name="Yarish C."/>
            <person name="Zoeuner-Riek S."/>
            <person name="Zhuang Y."/>
            <person name="Zou Y."/>
            <person name="Lindquist E.A."/>
            <person name="Grimwood J."/>
            <person name="Barry K."/>
            <person name="Rokhsar D.S."/>
            <person name="Schmutz J."/>
            <person name="Stiller J.W."/>
            <person name="Grossman A.R."/>
            <person name="Prochnik S.E."/>
        </authorList>
    </citation>
    <scope>NUCLEOTIDE SEQUENCE [LARGE SCALE GENOMIC DNA]</scope>
    <source>
        <strain evidence="2">4086291</strain>
    </source>
</reference>
<name>A0A1X6P7L1_PORUM</name>
<dbReference type="InterPro" id="IPR051425">
    <property type="entry name" value="Formin_Homology"/>
</dbReference>
<evidence type="ECO:0000313" key="3">
    <source>
        <dbReference type="Proteomes" id="UP000218209"/>
    </source>
</evidence>
<accession>A0A1X6P7L1</accession>
<feature type="compositionally biased region" description="Basic residues" evidence="1">
    <location>
        <begin position="247"/>
        <end position="262"/>
    </location>
</feature>
<dbReference type="EMBL" id="KV918853">
    <property type="protein sequence ID" value="OSX76881.1"/>
    <property type="molecule type" value="Genomic_DNA"/>
</dbReference>
<proteinExistence type="predicted"/>
<dbReference type="PANTHER" id="PTHR45725">
    <property type="entry name" value="FORMIN HOMOLOGY 2 FAMILY MEMBER"/>
    <property type="match status" value="1"/>
</dbReference>
<feature type="region of interest" description="Disordered" evidence="1">
    <location>
        <begin position="102"/>
        <end position="134"/>
    </location>
</feature>
<evidence type="ECO:0000313" key="2">
    <source>
        <dbReference type="EMBL" id="OSX76881.1"/>
    </source>
</evidence>
<dbReference type="OrthoDB" id="5218at2759"/>
<dbReference type="AlphaFoldDB" id="A0A1X6P7L1"/>
<feature type="region of interest" description="Disordered" evidence="1">
    <location>
        <begin position="235"/>
        <end position="300"/>
    </location>
</feature>